<dbReference type="InterPro" id="IPR011990">
    <property type="entry name" value="TPR-like_helical_dom_sf"/>
</dbReference>
<evidence type="ECO:0000313" key="2">
    <source>
        <dbReference type="EMBL" id="KAF4676820.1"/>
    </source>
</evidence>
<dbReference type="Proteomes" id="UP000591131">
    <property type="component" value="Unassembled WGS sequence"/>
</dbReference>
<feature type="compositionally biased region" description="Basic and acidic residues" evidence="1">
    <location>
        <begin position="358"/>
        <end position="368"/>
    </location>
</feature>
<comment type="caution">
    <text evidence="2">The sequence shown here is derived from an EMBL/GenBank/DDBJ whole genome shotgun (WGS) entry which is preliminary data.</text>
</comment>
<dbReference type="Gene3D" id="1.25.40.10">
    <property type="entry name" value="Tetratricopeptide repeat domain"/>
    <property type="match status" value="1"/>
</dbReference>
<feature type="region of interest" description="Disordered" evidence="1">
    <location>
        <begin position="761"/>
        <end position="843"/>
    </location>
</feature>
<feature type="compositionally biased region" description="Basic and acidic residues" evidence="1">
    <location>
        <begin position="1687"/>
        <end position="1699"/>
    </location>
</feature>
<feature type="compositionally biased region" description="Low complexity" evidence="1">
    <location>
        <begin position="1616"/>
        <end position="1626"/>
    </location>
</feature>
<dbReference type="EMBL" id="JAAPAO010000027">
    <property type="protein sequence ID" value="KAF4676820.1"/>
    <property type="molecule type" value="Genomic_DNA"/>
</dbReference>
<reference evidence="2 3" key="1">
    <citation type="submission" date="2020-04" db="EMBL/GenBank/DDBJ databases">
        <title>Perkinsus chesapeaki whole genome sequence.</title>
        <authorList>
            <person name="Bogema D.R."/>
        </authorList>
    </citation>
    <scope>NUCLEOTIDE SEQUENCE [LARGE SCALE GENOMIC DNA]</scope>
    <source>
        <strain evidence="2">ATCC PRA-425</strain>
    </source>
</reference>
<feature type="compositionally biased region" description="Low complexity" evidence="1">
    <location>
        <begin position="1732"/>
        <end position="1749"/>
    </location>
</feature>
<name>A0A7J6N033_PERCH</name>
<sequence>MSARRAAAGEASSSGKKGSGGMMNVTVECHLEEARQQGEHEFTIHRNITGGKLVSLARTHFGLNRNNQDRKSGPVLQRRDWRLVYVGGKQDNKEVQKRASSVEAAGIEDGDRLRLICHVEDVDGAPQSGHNGAADDGKTAESKSGESREHSEAGGHHHHHHGKKRRRAKGDGDSSHSSHQQPESSAADEGNTTEGGAEGNVDHQTPKRTRAFLQEEAPTRRSARVRGICADVAVGEKADEGKQSLPVSPESANELALSSASKKPSTAAKSSSSSSAASPSRSTAGKSPQRTPHIATASNGCFPRTRDDCSSTGQKELVDSTGGSGNALEALLKTSEASGTEQGGPAPGALPSATTEPRIQKGLEDPTRRYGMTNGQELRYEAEELMRGGQMAKAAAAFQGSLSASFDAKDVDWRSLYDCRYQMTLCLYEMQRFEDCVREAKVNLDLCIHRTAPHPSEADARRLVEARSMVGDFLLITGKVEEAQKALEAAVGGEEVATGACVGAELSYIVSLCGGLEDTQPIEASPFAIVRMQRLLSLPSSNFRDVIDKAKEGNTDAFSTDLKAFLSNLGHPMPLPKIERALFWALGSQAGARGWRAGAKLICQHLLSYKMNDLPLFEHCNPRLHDLLRRLDGMGAPLRTYQEFKKDVLPGSPAHHDNRIRVYVECKEAKAINKDGAAEFTLEPYTRVSDFVNEVRKHFGMDAKSVRGLYSGGYWRLCWSSGCTKDWKMDRKGWVKHSALEDGDCLMLRYVKYGTPFYAASPTEESTEQPEPKKQKLEEEEEPENTEPNAKSNIPSASCQSGHSEKEASGAPTQSGGPSLPKQSPPVTAPQNQPVDEGNVRNCVTPPPVLTSAMREYFEALSVVIPMLSRGEMPRALEMIRKVPTKSGMPQIQLKLCEVVAHCSSSSVIGERSFDEHVSAKNIVGQLIGRYHTTFPAIIEAARSWQFTVFKERLESLLASVGEPLCPVLPMTPIYQILNRGQGHSGWRASAKRICEVVLRTSDRGENIGHYFEARVKEVIQELEDPEDNLSLKDYKQFKARMQHILSEPPIAPTAFRGYTVECSRHCLSIFEGLCEAVEPTQLWSECCSCGRPSSGRSAVPVVDPALVGVAPEIQWILTFPTFESDEISNGSLPLGPSNIPQWLFERDGSPAPRDNRIRVYVECKEDVAINKDGAAEFTVEPYDRVNDLLLEVRKHFGMDAKSIRGLYSGGLWRLSWSSGFTKDWNIERTGWVKHSSLKDGDCLMLRYVKYGTDSYPMHDREERVELEPKRLKVREAGSGNAESSPTSAISRESCQGASTQSGGLSPHRSPPMTAAQNRTVDQGGMHNNIGPPVNGAMRDYCTALNAAIPILDTGDMSRALEMLQNVPTGRDMPKIQLKLCQVVAHCGSVKSLTFYNENISAKSIVDQLIGQYHTTFPAIIEAARNYQFGVFKDRLGSLLASVGEPLCPELPMEAIDKVLRLGRGHAGWRASAKRICEIVMRASDRGEKIGHHYEGRLKELMHELDDTETYHTPRTFKDFKTRMQNILSRRPMAPTAFSEYTVECSRRCQRVFLDLCEAVEPALLMQQPSSTAGDFISIFINCDEEYAIRCAGAKEFSVDPKEVFPILARTLSNASTAASQSSASSGEPQAKKMRTEKPEGETAAGSEANQGASSSAASTASTEIIKGEVKAEGCGEQETARVVGTMERKSEMTEDRGTSETVAAEKSTATIVHNSDAASNGGSAIPGNADEGGSTEATSSCGGSSGCGCHSAVEEGYGRQRDFSERRRMNVGNLGFDLANSLGVVALFEGRISDAVRLLDRAAKLAYPKAIEPKLCAIVAHCGGVTDMQPFEVVGSSEVFPNESASSSQTSAQAKVLVAEMVREHGERFEQVVDAARNGEIAIFRALLHSLQASAGEQPLVEKLIKPAYTAMGAGRSRVGWRASAKTICNIIINASDGGMLIGRPFEASIKAMTQSLENPDDHEFPRSFADFKDKMKASPDYVHTQVEMARFSLPTEYCASPGERVMMEPLRVIVHCDDPRARFSAAKLRAMPDKTCQTFLHQTCDHFGLWEPHLWKLVWKKGPMKGREVSNGHDSIEAVGIHHDDTLSLVPSSSGTKRKADEVTRGGPRRRSSLDCWDDENDSAQMVKSSASLTADIQKALQDSKDAFGALKYIEAVGHCRRALELLEKSDEKRHEVIYDTRYNLICFLLELQWYSDAAKEADLNVAMCSMKGPLKGLPSPRAEEANCIRGEIYLLQGLTVEAIKHYKEVLANYGITTTSPPEGARLGLIIALCGGLQPTATVETCPEAKAQVDALSRERRHFSDVVNSARCSDETMFNSNLGHFLANQDLSKQLVDLLYLALGGRREDFGVAKDAWVGGAKVICRRLSPFAGPYRLDIMKVEEQLDQRELETLDAFKSAIMTVLAGRRSDLDATKYRSNCLARFEDLYEMGIRPPLAGALLPSQAFGVKVAGQSVLRWTRLIAAKLLDRPLELGTDKCIPTLLVFLRSPGSSDVTFPPMPLVDDLSYCLRSIQTARSPRQDNGYLPGLANWSKHPVQLNLVRECALATRDLRTVLSLDATMASSPVRYSRIRRDSVVCEMKCWSAIERVRRSLERGASDPLGLVEIEAHLHRLLWSGQVRSSRMLMRLWLLLEAAASTVLAARAASGRREFFEENRERRRRWPSRQLILYDLETVHDSSAVFGDQSDLRWLDRTRVIQFAAMNYFTGDSVSMDCRSPYKWSELPKSVQSFCKVAGYDTKPFRSGLPAFPEAWRQAMVPYLRDHSRRGPLVLGAFNGKHFDHRVLSRYQLPGLRSVRRIDPLIAARRVGRPSGLEGGFSLSALHNCIVGGWCPGAHTALGDVLALVDLIRLWPELAEAVMEDVNGVNRWRQGSMKM</sequence>
<dbReference type="InterPro" id="IPR012337">
    <property type="entry name" value="RNaseH-like_sf"/>
</dbReference>
<feature type="compositionally biased region" description="Basic and acidic residues" evidence="1">
    <location>
        <begin position="133"/>
        <end position="155"/>
    </location>
</feature>
<feature type="region of interest" description="Disordered" evidence="1">
    <location>
        <begin position="237"/>
        <end position="371"/>
    </location>
</feature>
<feature type="compositionally biased region" description="Low complexity" evidence="1">
    <location>
        <begin position="1644"/>
        <end position="1664"/>
    </location>
</feature>
<dbReference type="GO" id="GO:0003676">
    <property type="term" value="F:nucleic acid binding"/>
    <property type="evidence" value="ECO:0007669"/>
    <property type="project" value="InterPro"/>
</dbReference>
<dbReference type="OrthoDB" id="444384at2759"/>
<feature type="compositionally biased region" description="Basic residues" evidence="1">
    <location>
        <begin position="156"/>
        <end position="168"/>
    </location>
</feature>
<dbReference type="SUPFAM" id="SSF48452">
    <property type="entry name" value="TPR-like"/>
    <property type="match status" value="1"/>
</dbReference>
<gene>
    <name evidence="2" type="ORF">FOL47_004754</name>
</gene>
<organism evidence="2 3">
    <name type="scientific">Perkinsus chesapeaki</name>
    <name type="common">Clam parasite</name>
    <name type="synonym">Perkinsus andrewsi</name>
    <dbReference type="NCBI Taxonomy" id="330153"/>
    <lineage>
        <taxon>Eukaryota</taxon>
        <taxon>Sar</taxon>
        <taxon>Alveolata</taxon>
        <taxon>Perkinsozoa</taxon>
        <taxon>Perkinsea</taxon>
        <taxon>Perkinsida</taxon>
        <taxon>Perkinsidae</taxon>
        <taxon>Perkinsus</taxon>
    </lineage>
</organism>
<feature type="region of interest" description="Disordered" evidence="1">
    <location>
        <begin position="122"/>
        <end position="206"/>
    </location>
</feature>
<feature type="compositionally biased region" description="Polar residues" evidence="1">
    <location>
        <begin position="1281"/>
        <end position="1304"/>
    </location>
</feature>
<feature type="compositionally biased region" description="Low complexity" evidence="1">
    <location>
        <begin position="1"/>
        <end position="16"/>
    </location>
</feature>
<proteinExistence type="predicted"/>
<feature type="region of interest" description="Disordered" evidence="1">
    <location>
        <begin position="2092"/>
        <end position="2117"/>
    </location>
</feature>
<evidence type="ECO:0000313" key="3">
    <source>
        <dbReference type="Proteomes" id="UP000591131"/>
    </source>
</evidence>
<feature type="region of interest" description="Disordered" evidence="1">
    <location>
        <begin position="1260"/>
        <end position="1325"/>
    </location>
</feature>
<dbReference type="Gene3D" id="3.30.420.10">
    <property type="entry name" value="Ribonuclease H-like superfamily/Ribonuclease H"/>
    <property type="match status" value="1"/>
</dbReference>
<protein>
    <submittedName>
        <fullName evidence="2">Uncharacterized protein</fullName>
    </submittedName>
</protein>
<feature type="compositionally biased region" description="Low complexity" evidence="1">
    <location>
        <begin position="177"/>
        <end position="195"/>
    </location>
</feature>
<dbReference type="InterPro" id="IPR036397">
    <property type="entry name" value="RNaseH_sf"/>
</dbReference>
<feature type="compositionally biased region" description="Basic and acidic residues" evidence="1">
    <location>
        <begin position="1260"/>
        <end position="1276"/>
    </location>
</feature>
<feature type="compositionally biased region" description="Polar residues" evidence="1">
    <location>
        <begin position="790"/>
        <end position="802"/>
    </location>
</feature>
<evidence type="ECO:0000256" key="1">
    <source>
        <dbReference type="SAM" id="MobiDB-lite"/>
    </source>
</evidence>
<feature type="compositionally biased region" description="Low complexity" evidence="1">
    <location>
        <begin position="248"/>
        <end position="284"/>
    </location>
</feature>
<feature type="compositionally biased region" description="Polar residues" evidence="1">
    <location>
        <begin position="1708"/>
        <end position="1723"/>
    </location>
</feature>
<keyword evidence="3" id="KW-1185">Reference proteome</keyword>
<feature type="region of interest" description="Disordered" evidence="1">
    <location>
        <begin position="1616"/>
        <end position="1749"/>
    </location>
</feature>
<feature type="compositionally biased region" description="Polar residues" evidence="1">
    <location>
        <begin position="811"/>
        <end position="822"/>
    </location>
</feature>
<feature type="compositionally biased region" description="Basic and acidic residues" evidence="1">
    <location>
        <begin position="1630"/>
        <end position="1641"/>
    </location>
</feature>
<feature type="region of interest" description="Disordered" evidence="1">
    <location>
        <begin position="1"/>
        <end position="22"/>
    </location>
</feature>
<dbReference type="SUPFAM" id="SSF53098">
    <property type="entry name" value="Ribonuclease H-like"/>
    <property type="match status" value="1"/>
</dbReference>
<accession>A0A7J6N033</accession>